<dbReference type="GO" id="GO:0006364">
    <property type="term" value="P:rRNA processing"/>
    <property type="evidence" value="ECO:0007669"/>
    <property type="project" value="TreeGrafter"/>
</dbReference>
<reference evidence="3" key="1">
    <citation type="submission" date="2014-07" db="EMBL/GenBank/DDBJ databases">
        <authorList>
            <person name="Wibberg D."/>
        </authorList>
    </citation>
    <scope>NUCLEOTIDE SEQUENCE [LARGE SCALE GENOMIC DNA]</scope>
    <source>
        <strain evidence="3">DG5</strain>
    </source>
</reference>
<dbReference type="OrthoDB" id="9791329at2"/>
<dbReference type="Proteomes" id="UP000032431">
    <property type="component" value="Chromosome I"/>
</dbReference>
<dbReference type="EMBL" id="LM995447">
    <property type="protein sequence ID" value="CDZ23700.1"/>
    <property type="molecule type" value="Genomic_DNA"/>
</dbReference>
<sequence length="194" mass="21519">MLHIKETVIVEGKYDKIKLSSLIDAVIIETNGFSIFNDKEKLELIRRLADKNGVLIITDSDAAGFKIRHYLGGALPKDKVKHAYIPDILGKEPRKSAPSKEGKLGVEGIPADVIVKCLERAGVCCEKSPDVKRRLVTKADLYEDGLAGGECSAQRRRKLLARLNLPQRLSSNALIDVINAIYTYEEYKEAVKSL</sequence>
<feature type="domain" description="Toprim" evidence="1">
    <location>
        <begin position="5"/>
        <end position="90"/>
    </location>
</feature>
<dbReference type="PANTHER" id="PTHR39156:SF2">
    <property type="entry name" value="DNA PRIMASE (BACTERIAL TYPE) AND SMALL PRIMASE-LIKE PROTEINS"/>
    <property type="match status" value="1"/>
</dbReference>
<protein>
    <submittedName>
        <fullName evidence="2">TOPRIM domain-containing protein</fullName>
    </submittedName>
</protein>
<dbReference type="GO" id="GO:0043822">
    <property type="term" value="F:ribonuclease M5 activity"/>
    <property type="evidence" value="ECO:0007669"/>
    <property type="project" value="TreeGrafter"/>
</dbReference>
<dbReference type="KEGG" id="ccel:CCDG5_0569"/>
<dbReference type="STRING" id="29343.CCDG5_0569"/>
<dbReference type="SUPFAM" id="SSF110455">
    <property type="entry name" value="Toprim domain"/>
    <property type="match status" value="1"/>
</dbReference>
<name>A0A078KRB0_9FIRM</name>
<keyword evidence="3" id="KW-1185">Reference proteome</keyword>
<dbReference type="InterPro" id="IPR006171">
    <property type="entry name" value="TOPRIM_dom"/>
</dbReference>
<dbReference type="HOGENOM" id="CLU_109405_0_0_9"/>
<dbReference type="Pfam" id="PF13331">
    <property type="entry name" value="DUF4093"/>
    <property type="match status" value="1"/>
</dbReference>
<dbReference type="PROSITE" id="PS50880">
    <property type="entry name" value="TOPRIM"/>
    <property type="match status" value="1"/>
</dbReference>
<gene>
    <name evidence="2" type="ORF">CCDG5_0569</name>
</gene>
<dbReference type="InterPro" id="IPR025156">
    <property type="entry name" value="RNase_M5_C"/>
</dbReference>
<organism evidence="2 3">
    <name type="scientific">[Clostridium] cellulosi</name>
    <dbReference type="NCBI Taxonomy" id="29343"/>
    <lineage>
        <taxon>Bacteria</taxon>
        <taxon>Bacillati</taxon>
        <taxon>Bacillota</taxon>
        <taxon>Clostridia</taxon>
        <taxon>Eubacteriales</taxon>
        <taxon>Oscillospiraceae</taxon>
        <taxon>Oscillospiraceae incertae sedis</taxon>
    </lineage>
</organism>
<accession>A0A078KRB0</accession>
<dbReference type="SMART" id="SM00493">
    <property type="entry name" value="TOPRIM"/>
    <property type="match status" value="1"/>
</dbReference>
<evidence type="ECO:0000313" key="2">
    <source>
        <dbReference type="EMBL" id="CDZ23700.1"/>
    </source>
</evidence>
<dbReference type="AlphaFoldDB" id="A0A078KRB0"/>
<dbReference type="PATRIC" id="fig|29343.3.peg.588"/>
<dbReference type="PANTHER" id="PTHR39156">
    <property type="entry name" value="RIBONUCLEASE M5"/>
    <property type="match status" value="1"/>
</dbReference>
<proteinExistence type="predicted"/>
<evidence type="ECO:0000259" key="1">
    <source>
        <dbReference type="PROSITE" id="PS50880"/>
    </source>
</evidence>
<dbReference type="Gene3D" id="3.40.1360.10">
    <property type="match status" value="1"/>
</dbReference>
<evidence type="ECO:0000313" key="3">
    <source>
        <dbReference type="Proteomes" id="UP000032431"/>
    </source>
</evidence>
<dbReference type="Pfam" id="PF13662">
    <property type="entry name" value="Toprim_4"/>
    <property type="match status" value="1"/>
</dbReference>